<keyword evidence="3" id="KW-1185">Reference proteome</keyword>
<dbReference type="AlphaFoldDB" id="A0A2T7PU70"/>
<dbReference type="EMBL" id="PZQS01000002">
    <property type="protein sequence ID" value="PVD36958.1"/>
    <property type="molecule type" value="Genomic_DNA"/>
</dbReference>
<protein>
    <submittedName>
        <fullName evidence="2">Uncharacterized protein</fullName>
    </submittedName>
</protein>
<comment type="caution">
    <text evidence="2">The sequence shown here is derived from an EMBL/GenBank/DDBJ whole genome shotgun (WGS) entry which is preliminary data.</text>
</comment>
<accession>A0A2T7PU70</accession>
<sequence>MRGRGWRTTLNPPGVSGYKVSAAGEFPPQRGQESRPRPETLASPSSLEVFYISTVDLGTPCSLF</sequence>
<feature type="region of interest" description="Disordered" evidence="1">
    <location>
        <begin position="1"/>
        <end position="42"/>
    </location>
</feature>
<name>A0A2T7PU70_POMCA</name>
<gene>
    <name evidence="2" type="ORF">C0Q70_03951</name>
</gene>
<evidence type="ECO:0000313" key="3">
    <source>
        <dbReference type="Proteomes" id="UP000245119"/>
    </source>
</evidence>
<evidence type="ECO:0000313" key="2">
    <source>
        <dbReference type="EMBL" id="PVD36958.1"/>
    </source>
</evidence>
<evidence type="ECO:0000256" key="1">
    <source>
        <dbReference type="SAM" id="MobiDB-lite"/>
    </source>
</evidence>
<reference evidence="2 3" key="1">
    <citation type="submission" date="2018-04" db="EMBL/GenBank/DDBJ databases">
        <title>The genome of golden apple snail Pomacea canaliculata provides insight into stress tolerance and invasive adaptation.</title>
        <authorList>
            <person name="Liu C."/>
            <person name="Liu B."/>
            <person name="Ren Y."/>
            <person name="Zhang Y."/>
            <person name="Wang H."/>
            <person name="Li S."/>
            <person name="Jiang F."/>
            <person name="Yin L."/>
            <person name="Zhang G."/>
            <person name="Qian W."/>
            <person name="Fan W."/>
        </authorList>
    </citation>
    <scope>NUCLEOTIDE SEQUENCE [LARGE SCALE GENOMIC DNA]</scope>
    <source>
        <strain evidence="2">SZHN2017</strain>
        <tissue evidence="2">Muscle</tissue>
    </source>
</reference>
<proteinExistence type="predicted"/>
<organism evidence="2 3">
    <name type="scientific">Pomacea canaliculata</name>
    <name type="common">Golden apple snail</name>
    <dbReference type="NCBI Taxonomy" id="400727"/>
    <lineage>
        <taxon>Eukaryota</taxon>
        <taxon>Metazoa</taxon>
        <taxon>Spiralia</taxon>
        <taxon>Lophotrochozoa</taxon>
        <taxon>Mollusca</taxon>
        <taxon>Gastropoda</taxon>
        <taxon>Caenogastropoda</taxon>
        <taxon>Architaenioglossa</taxon>
        <taxon>Ampullarioidea</taxon>
        <taxon>Ampullariidae</taxon>
        <taxon>Pomacea</taxon>
    </lineage>
</organism>
<dbReference type="Proteomes" id="UP000245119">
    <property type="component" value="Linkage Group LG2"/>
</dbReference>